<dbReference type="Gene3D" id="3.40.50.1820">
    <property type="entry name" value="alpha/beta hydrolase"/>
    <property type="match status" value="1"/>
</dbReference>
<comment type="cofactor">
    <cofactor evidence="1">
        <name>pantetheine 4'-phosphate</name>
        <dbReference type="ChEBI" id="CHEBI:47942"/>
    </cofactor>
</comment>
<dbReference type="NCBIfam" id="TIGR01733">
    <property type="entry name" value="AA-adenyl-dom"/>
    <property type="match status" value="2"/>
</dbReference>
<evidence type="ECO:0000313" key="6">
    <source>
        <dbReference type="EMBL" id="MFF4214913.1"/>
    </source>
</evidence>
<dbReference type="Gene3D" id="3.40.50.980">
    <property type="match status" value="4"/>
</dbReference>
<dbReference type="SMART" id="SM00823">
    <property type="entry name" value="PKS_PP"/>
    <property type="match status" value="2"/>
</dbReference>
<evidence type="ECO:0000313" key="7">
    <source>
        <dbReference type="Proteomes" id="UP001602123"/>
    </source>
</evidence>
<dbReference type="Gene3D" id="3.30.559.30">
    <property type="entry name" value="Nonribosomal peptide synthetase, condensation domain"/>
    <property type="match status" value="2"/>
</dbReference>
<dbReference type="InterPro" id="IPR020806">
    <property type="entry name" value="PKS_PP-bd"/>
</dbReference>
<dbReference type="SUPFAM" id="SSF47336">
    <property type="entry name" value="ACP-like"/>
    <property type="match status" value="2"/>
</dbReference>
<comment type="caution">
    <text evidence="6">The sequence shown here is derived from an EMBL/GenBank/DDBJ whole genome shotgun (WGS) entry which is preliminary data.</text>
</comment>
<accession>A0ABW6TQM3</accession>
<evidence type="ECO:0000256" key="4">
    <source>
        <dbReference type="SAM" id="MobiDB-lite"/>
    </source>
</evidence>
<dbReference type="InterPro" id="IPR001242">
    <property type="entry name" value="Condensation_dom"/>
</dbReference>
<dbReference type="Pfam" id="PF13193">
    <property type="entry name" value="AMP-binding_C"/>
    <property type="match status" value="2"/>
</dbReference>
<dbReference type="Gene3D" id="3.30.559.10">
    <property type="entry name" value="Chloramphenicol acetyltransferase-like domain"/>
    <property type="match status" value="2"/>
</dbReference>
<dbReference type="InterPro" id="IPR029058">
    <property type="entry name" value="AB_hydrolase_fold"/>
</dbReference>
<dbReference type="Gene3D" id="1.10.1200.10">
    <property type="entry name" value="ACP-like"/>
    <property type="match status" value="1"/>
</dbReference>
<dbReference type="InterPro" id="IPR009081">
    <property type="entry name" value="PP-bd_ACP"/>
</dbReference>
<dbReference type="InterPro" id="IPR020845">
    <property type="entry name" value="AMP-binding_CS"/>
</dbReference>
<dbReference type="PROSITE" id="PS00455">
    <property type="entry name" value="AMP_BINDING"/>
    <property type="match status" value="2"/>
</dbReference>
<dbReference type="PROSITE" id="PS00012">
    <property type="entry name" value="PHOSPHOPANTETHEINE"/>
    <property type="match status" value="2"/>
</dbReference>
<dbReference type="Pfam" id="PF00501">
    <property type="entry name" value="AMP-binding"/>
    <property type="match status" value="2"/>
</dbReference>
<keyword evidence="2" id="KW-0596">Phosphopantetheine</keyword>
<proteinExistence type="predicted"/>
<feature type="region of interest" description="Disordered" evidence="4">
    <location>
        <begin position="2118"/>
        <end position="2139"/>
    </location>
</feature>
<dbReference type="Pfam" id="PF00550">
    <property type="entry name" value="PP-binding"/>
    <property type="match status" value="2"/>
</dbReference>
<dbReference type="CDD" id="cd17652">
    <property type="entry name" value="A_NRPS_CmdD_like"/>
    <property type="match status" value="1"/>
</dbReference>
<dbReference type="InterPro" id="IPR025110">
    <property type="entry name" value="AMP-bd_C"/>
</dbReference>
<evidence type="ECO:0000256" key="1">
    <source>
        <dbReference type="ARBA" id="ARBA00001957"/>
    </source>
</evidence>
<dbReference type="CDD" id="cd19543">
    <property type="entry name" value="DCL_NRPS"/>
    <property type="match status" value="2"/>
</dbReference>
<sequence length="2157" mass="227041">MGDLAVKQTSLEAVLPLSPLQEGMLFHSLYDGEGGGTDFYNMQSPLELTGDLDVARLRQACEALLRRHSGLRAGFLQRRSGEAVQAVARKVELPWEEADLSGFGPGERTARLERLLAEDRTRRFAMAKPPLIRFTLVRLEEGRHVLVLTNHHILIDGWSLPIVIRDLFRLYRLGGDASSLEDVAPFGDYLGWLAAQDRTEAEAAWRTALAGLPGPTLIAPGADRAGGDGRQRRVLLELPEDLSTALTAAARGRALTLNTVVQGAWALLLGMLTGQRDVVFGATVAGRPAEVPGVDGMVGLLINTVPARVRIDADEPLGELLARLQDEQAALSGHQYLGLADIHRATGHSELFDTTVAFENYPIHPAVARGVVPGLRIAMAAGSTPADEAPEGTHYPLSLAVYPGERLRFELNHRDDVCGAEEATALLGRLRLLLEAVLDRPDTPVGSLDLLAPGERQQVLEEWNDTARAVPPGTLPELFEAQVRRTPDATAVVCGDERLTFAGLNARANRLARELVRRGAGPERHVAMALPRTADAVTAILAILKSGAAYVPLDPGHPAERLAAVCDEVAPAVVLAARDTAAALPDAVAPRLLLLDGLELTGPAGDLGDADRTRPLLPGHLAYVIHTSGSTGRPKGVAVEHRSLANMFHSHRVTFFEPEVAAAGGRQFRVALTNALVFDASWSQLLWLVAGHELHLVDDDTRKDPEALVAYTARHAVDLLDTTPGFARQLMAAGLLDGPGHRLRTLALGGEAVGEALWQELRASGVSARNLYGPAECTVDAVSCRMADSEQPVIGRPADNLRVYVLDDRLRPVPAGVDGELYIAGAGLARGYLGRPGMTAERFVADPFGAPGTLMYRTGDRGRRTAGGALAFAGRADDQIKIRGFRVEPGEIETVLAADPAVADIAVVVREDRPGAQRLVAYTVPAPGAEPDAAALRERAAAALPTYMVPAAFVTLDALPLTGNGKLDRAALPAPRITGSGTGAAPRDARERLLCALFDEVLGAEGTGADDGFFDLGGDSIASMRLASRARKEGLVLTPKDVFVHRTPAALALAARDASAPGAEAAPRGPLLTLTAEERAELAALHPDAADVLPLTPLQQGMHFHALLAEGGVDVYITQRPLELAGELAPAVLRAAFGALLDRHAGLRACFVQLASGRPVQVVPATAEVPWQEYDFSGLAEDERRERVARLLAEDRVRAFDPARAPLLRVALVRLSADRHLLLLTHHHILLDGWSLPLMFRDLFEAYARGGSGTALPAVVPFRDYLAWLGAQDRDAAAAAWQEALAGLAEPTLVAPGADAGEARVPALAAVSLDPARTRALAGAARAAGLTVNTVVQGAWGLVLGQLTGRHDVVFGATVAGRPPQLAGAEDMVGLLMNTVPVRVRLDPAEPLAAGLARLQEAQAALTAHHHLGLADIQRAAGLGELFDTVVGFENTPLDGEAVQRQVPGLRISVDGSAAPGATHYPLSLVVVPGERLSIELNYRADLFGHATAEGLADRVRRVLEEFTAAPDTPVGRVPLLAGAERERILGELGGLAPAAPAPAPATLPALFEEQARRTPGAVAVTDGTTALTYAELNERANRVARVLVRLGAGPEQLVAVAMDRSVRTVVTILAVLKTGAAYLPVDVAYPAERIAFVLRDARPGLLLATTATAGALPPTEGPQPVLADTLGIPDGTPGTDLTDADRTAPHSPASAAYVIYTSGSTGRPKGVLVTHSGIAAMLATQRERLGVTAADRVLLFASPSFDAAVWELWTALLTGARAVVAPADDLLPGPPLAATVARHGVTCLLLPPSSLAAVPEGGLPEGTTLVVGGEACGPDLVARWSPGRRMVNAYGPTESTVMATMSSPVTGRTAPPMGRPVTGTRVYVLDAALRPVPPGVPGEVYIAGDGLARGYLRRPALSAGRFVADPFGPPGTRMYRSGDLARWAPEGSLEYLGRTDHQVKVRGFRIELGEIEAVLAADPAVGQAVVTVREDEPGVRRLAAYVVSAPGAAADPSALRDRVAAELPEYMVPAAFVELDTLPVTPNGKLDRAALPAPAFLSAGGRAPRDAREETLCALFAEVLKVEKAGIDDSFFDLGGDSIMSIQLVTRARAAGLDISPRDVFTHKTVAELAGAARDAAPGEDDEPPSGDEPLLDLGQDELDALVSGWDSPGTA</sequence>
<dbReference type="PROSITE" id="PS50075">
    <property type="entry name" value="CARRIER"/>
    <property type="match status" value="2"/>
</dbReference>
<dbReference type="CDD" id="cd05930">
    <property type="entry name" value="A_NRPS"/>
    <property type="match status" value="1"/>
</dbReference>
<reference evidence="6 7" key="1">
    <citation type="submission" date="2024-10" db="EMBL/GenBank/DDBJ databases">
        <title>The Natural Products Discovery Center: Release of the First 8490 Sequenced Strains for Exploring Actinobacteria Biosynthetic Diversity.</title>
        <authorList>
            <person name="Kalkreuter E."/>
            <person name="Kautsar S.A."/>
            <person name="Yang D."/>
            <person name="Bader C.D."/>
            <person name="Teijaro C.N."/>
            <person name="Fluegel L."/>
            <person name="Davis C.M."/>
            <person name="Simpson J.R."/>
            <person name="Lauterbach L."/>
            <person name="Steele A.D."/>
            <person name="Gui C."/>
            <person name="Meng S."/>
            <person name="Li G."/>
            <person name="Viehrig K."/>
            <person name="Ye F."/>
            <person name="Su P."/>
            <person name="Kiefer A.F."/>
            <person name="Nichols A."/>
            <person name="Cepeda A.J."/>
            <person name="Yan W."/>
            <person name="Fan B."/>
            <person name="Jiang Y."/>
            <person name="Adhikari A."/>
            <person name="Zheng C.-J."/>
            <person name="Schuster L."/>
            <person name="Cowan T.M."/>
            <person name="Smanski M.J."/>
            <person name="Chevrette M.G."/>
            <person name="De Carvalho L.P.S."/>
            <person name="Shen B."/>
        </authorList>
    </citation>
    <scope>NUCLEOTIDE SEQUENCE [LARGE SCALE GENOMIC DNA]</scope>
    <source>
        <strain evidence="6 7">NPDC001650</strain>
    </source>
</reference>
<dbReference type="Proteomes" id="UP001602123">
    <property type="component" value="Unassembled WGS sequence"/>
</dbReference>
<dbReference type="Gene3D" id="3.30.300.30">
    <property type="match status" value="2"/>
</dbReference>
<evidence type="ECO:0000259" key="5">
    <source>
        <dbReference type="PROSITE" id="PS50075"/>
    </source>
</evidence>
<keyword evidence="3" id="KW-0597">Phosphoprotein</keyword>
<evidence type="ECO:0000256" key="2">
    <source>
        <dbReference type="ARBA" id="ARBA00022450"/>
    </source>
</evidence>
<dbReference type="PANTHER" id="PTHR45527">
    <property type="entry name" value="NONRIBOSOMAL PEPTIDE SYNTHETASE"/>
    <property type="match status" value="1"/>
</dbReference>
<dbReference type="InterPro" id="IPR036736">
    <property type="entry name" value="ACP-like_sf"/>
</dbReference>
<dbReference type="InterPro" id="IPR000873">
    <property type="entry name" value="AMP-dep_synth/lig_dom"/>
</dbReference>
<dbReference type="Pfam" id="PF00668">
    <property type="entry name" value="Condensation"/>
    <property type="match status" value="2"/>
</dbReference>
<name>A0ABW6TQM3_9ACTN</name>
<dbReference type="InterPro" id="IPR006162">
    <property type="entry name" value="Ppantetheine_attach_site"/>
</dbReference>
<dbReference type="InterPro" id="IPR045851">
    <property type="entry name" value="AMP-bd_C_sf"/>
</dbReference>
<dbReference type="InterPro" id="IPR010071">
    <property type="entry name" value="AA_adenyl_dom"/>
</dbReference>
<dbReference type="SUPFAM" id="SSF56801">
    <property type="entry name" value="Acetyl-CoA synthetase-like"/>
    <property type="match status" value="2"/>
</dbReference>
<dbReference type="SUPFAM" id="SSF52777">
    <property type="entry name" value="CoA-dependent acyltransferases"/>
    <property type="match status" value="4"/>
</dbReference>
<feature type="domain" description="Carrier" evidence="5">
    <location>
        <begin position="2048"/>
        <end position="2122"/>
    </location>
</feature>
<dbReference type="Gene3D" id="2.30.38.10">
    <property type="entry name" value="Luciferase, Domain 3"/>
    <property type="match status" value="2"/>
</dbReference>
<protein>
    <submittedName>
        <fullName evidence="6">Amino acid adenylation domain-containing protein</fullName>
    </submittedName>
</protein>
<organism evidence="6 7">
    <name type="scientific">Streptomyces nondiastaticus</name>
    <dbReference type="NCBI Taxonomy" id="3154512"/>
    <lineage>
        <taxon>Bacteria</taxon>
        <taxon>Bacillati</taxon>
        <taxon>Actinomycetota</taxon>
        <taxon>Actinomycetes</taxon>
        <taxon>Kitasatosporales</taxon>
        <taxon>Streptomycetaceae</taxon>
        <taxon>Streptomyces</taxon>
    </lineage>
</organism>
<dbReference type="InterPro" id="IPR023213">
    <property type="entry name" value="CAT-like_dom_sf"/>
</dbReference>
<keyword evidence="7" id="KW-1185">Reference proteome</keyword>
<dbReference type="EMBL" id="JBIAUT010000001">
    <property type="protein sequence ID" value="MFF4214913.1"/>
    <property type="molecule type" value="Genomic_DNA"/>
</dbReference>
<gene>
    <name evidence="6" type="ORF">ACFYZM_01340</name>
</gene>
<feature type="domain" description="Carrier" evidence="5">
    <location>
        <begin position="985"/>
        <end position="1059"/>
    </location>
</feature>
<evidence type="ECO:0000256" key="3">
    <source>
        <dbReference type="ARBA" id="ARBA00022553"/>
    </source>
</evidence>
<dbReference type="PANTHER" id="PTHR45527:SF1">
    <property type="entry name" value="FATTY ACID SYNTHASE"/>
    <property type="match status" value="1"/>
</dbReference>
<dbReference type="RefSeq" id="WP_388623152.1">
    <property type="nucleotide sequence ID" value="NZ_JBIAUT010000001.1"/>
</dbReference>